<name>A0ACC2QKX4_9NEOP</name>
<organism evidence="1 2">
    <name type="scientific">Mythimna loreyi</name>
    <dbReference type="NCBI Taxonomy" id="667449"/>
    <lineage>
        <taxon>Eukaryota</taxon>
        <taxon>Metazoa</taxon>
        <taxon>Ecdysozoa</taxon>
        <taxon>Arthropoda</taxon>
        <taxon>Hexapoda</taxon>
        <taxon>Insecta</taxon>
        <taxon>Pterygota</taxon>
        <taxon>Neoptera</taxon>
        <taxon>Endopterygota</taxon>
        <taxon>Lepidoptera</taxon>
        <taxon>Glossata</taxon>
        <taxon>Ditrysia</taxon>
        <taxon>Noctuoidea</taxon>
        <taxon>Noctuidae</taxon>
        <taxon>Noctuinae</taxon>
        <taxon>Hadenini</taxon>
        <taxon>Mythimna</taxon>
    </lineage>
</organism>
<accession>A0ACC2QKX4</accession>
<dbReference type="Proteomes" id="UP001231649">
    <property type="component" value="Chromosome 3"/>
</dbReference>
<dbReference type="EMBL" id="CM056779">
    <property type="protein sequence ID" value="KAJ8719438.1"/>
    <property type="molecule type" value="Genomic_DNA"/>
</dbReference>
<comment type="caution">
    <text evidence="1">The sequence shown here is derived from an EMBL/GenBank/DDBJ whole genome shotgun (WGS) entry which is preliminary data.</text>
</comment>
<evidence type="ECO:0000313" key="2">
    <source>
        <dbReference type="Proteomes" id="UP001231649"/>
    </source>
</evidence>
<keyword evidence="2" id="KW-1185">Reference proteome</keyword>
<protein>
    <submittedName>
        <fullName evidence="1">Uncharacterized protein</fullName>
    </submittedName>
</protein>
<reference evidence="1" key="1">
    <citation type="submission" date="2023-03" db="EMBL/GenBank/DDBJ databases">
        <title>Chromosome-level genomes of two armyworms, Mythimna separata and Mythimna loreyi, provide insights into the biosynthesis and reception of sex pheromones.</title>
        <authorList>
            <person name="Zhao H."/>
        </authorList>
    </citation>
    <scope>NUCLEOTIDE SEQUENCE</scope>
    <source>
        <strain evidence="1">BeijingLab</strain>
    </source>
</reference>
<proteinExistence type="predicted"/>
<evidence type="ECO:0000313" key="1">
    <source>
        <dbReference type="EMBL" id="KAJ8719438.1"/>
    </source>
</evidence>
<gene>
    <name evidence="1" type="ORF">PYW08_011613</name>
</gene>
<sequence>MGKSFDYVKNLVVNFKLDWCCWFVPVRFGLMLVGYFNVALAVISLIGIADESFTPILIQVQDTILDDNATKPPPMIAYCVELAFNIILLCALFRKDIPLMRVYMKYCIAAIIASIMFYSMVVAAIGSIVTIAMVLSILFQMYVLVLVRSILVQFRLEQKRLELPTLVMSTLVQEEKEKEKAEKEEVEVAKVEVPVPVETEVEVEKKPDVELETVDEHPKEVTFETVHIK</sequence>